<gene>
    <name evidence="2" type="ORF">N1851_017229</name>
</gene>
<dbReference type="AlphaFoldDB" id="A0AA47MQH8"/>
<name>A0AA47MQH8_MERPO</name>
<reference evidence="2" key="1">
    <citation type="journal article" date="2023" name="Front. Mar. Sci.">
        <title>A new Merluccius polli reference genome to investigate the effects of global change in West African waters.</title>
        <authorList>
            <person name="Mateo J.L."/>
            <person name="Blanco-Fernandez C."/>
            <person name="Garcia-Vazquez E."/>
            <person name="Machado-Schiaffino G."/>
        </authorList>
    </citation>
    <scope>NUCLEOTIDE SEQUENCE</scope>
    <source>
        <strain evidence="2">C29</strain>
        <tissue evidence="2">Fin</tissue>
    </source>
</reference>
<protein>
    <submittedName>
        <fullName evidence="2">Uncharacterized protein</fullName>
    </submittedName>
</protein>
<organism evidence="2 3">
    <name type="scientific">Merluccius polli</name>
    <name type="common">Benguela hake</name>
    <name type="synonym">Merluccius cadenati</name>
    <dbReference type="NCBI Taxonomy" id="89951"/>
    <lineage>
        <taxon>Eukaryota</taxon>
        <taxon>Metazoa</taxon>
        <taxon>Chordata</taxon>
        <taxon>Craniata</taxon>
        <taxon>Vertebrata</taxon>
        <taxon>Euteleostomi</taxon>
        <taxon>Actinopterygii</taxon>
        <taxon>Neopterygii</taxon>
        <taxon>Teleostei</taxon>
        <taxon>Neoteleostei</taxon>
        <taxon>Acanthomorphata</taxon>
        <taxon>Zeiogadaria</taxon>
        <taxon>Gadariae</taxon>
        <taxon>Gadiformes</taxon>
        <taxon>Gadoidei</taxon>
        <taxon>Merlucciidae</taxon>
        <taxon>Merluccius</taxon>
    </lineage>
</organism>
<dbReference type="EMBL" id="JAOPHQ010003136">
    <property type="protein sequence ID" value="KAK0144409.1"/>
    <property type="molecule type" value="Genomic_DNA"/>
</dbReference>
<dbReference type="Proteomes" id="UP001174136">
    <property type="component" value="Unassembled WGS sequence"/>
</dbReference>
<evidence type="ECO:0000313" key="3">
    <source>
        <dbReference type="Proteomes" id="UP001174136"/>
    </source>
</evidence>
<evidence type="ECO:0000256" key="1">
    <source>
        <dbReference type="SAM" id="MobiDB-lite"/>
    </source>
</evidence>
<feature type="region of interest" description="Disordered" evidence="1">
    <location>
        <begin position="781"/>
        <end position="808"/>
    </location>
</feature>
<feature type="region of interest" description="Disordered" evidence="1">
    <location>
        <begin position="616"/>
        <end position="635"/>
    </location>
</feature>
<evidence type="ECO:0000313" key="2">
    <source>
        <dbReference type="EMBL" id="KAK0144409.1"/>
    </source>
</evidence>
<sequence>MLPPKPNKRLPTHHELDIVEAIGKQVVLVLDQADGVQPLTHGLQRTAGAYERVEGEALEQGVAIHTVAAAVGLGQLALPHHVVACKVAIEGACHGASKRVVEEVGVRRWGQAEQGAPGPLLPSNVFQFLLGDPEAFPGQLGYVILPVYLMVSYQLDVPRKPPRGGAPFDAKEQRLYSELPPDVRAPHPISKAEPSHPMEETNFGRLYSRFRSFGHCPKLMTIDLEILELLHLGQQLTPNPKGAIHHFPAENHGLRLGGADSHPDCFTLGCKPPSVHWSLRSDEANKTTSSAKSRDAILRFPNWTLSSPRLPLEILSMNITNRIGEKGQPWWSPTLTKKDPLRDTVESLLHKTHVDWMGKVPLPPNNLERDTEEACQPRQPNNVHSLQHCLAAEELSDCLRDLCQAYGQDFPQISDSASSTEDVLVGFRSSSKCSFHHPTISPVRVSSSPPWLNTAVAKPCFPFLSHQKFLEANRKSFSIASPNSSYTQVFASVTAEAAALLGCRYLSAPSGDPWASQARKASFFSLTASFTAGVHQWVLRLPPRQAPNTFRPQLLAAASAMEVLNMTHSDSMSPTSPGMCEKFFQSRIEATLSFTGENSNTAALSRGLVSIPTPLTLGNSGKGESPAPLQEFGSRASAVCRGDTATRLESDRDLDSWRSSVLRGIDLILPRVQARSSWSPAAAASRTTTPLRPRAKAMAAEFRGEWAGRCPRQTTLVLTLGLGLWRQRRRRRRRGWGVLVGPGGVEVVGGIRGLAGWGRAVEEAGELLRDVALPAILQQEEGGGMGGRRRSSRRGWGVPLARPENSDV</sequence>
<accession>A0AA47MQH8</accession>
<comment type="caution">
    <text evidence="2">The sequence shown here is derived from an EMBL/GenBank/DDBJ whole genome shotgun (WGS) entry which is preliminary data.</text>
</comment>
<keyword evidence="3" id="KW-1185">Reference proteome</keyword>
<proteinExistence type="predicted"/>